<dbReference type="InterPro" id="IPR040652">
    <property type="entry name" value="Cry35Ab1_HTH"/>
</dbReference>
<dbReference type="RefSeq" id="WP_285957576.1">
    <property type="nucleotide sequence ID" value="NZ_JASUZX010000001.1"/>
</dbReference>
<feature type="domain" description="Resolvase/invertase-type recombinase catalytic" evidence="7">
    <location>
        <begin position="2"/>
        <end position="135"/>
    </location>
</feature>
<dbReference type="GO" id="GO:0003677">
    <property type="term" value="F:DNA binding"/>
    <property type="evidence" value="ECO:0007669"/>
    <property type="project" value="UniProtKB-KW"/>
</dbReference>
<gene>
    <name evidence="8" type="ORF">QN341_00165</name>
</gene>
<proteinExistence type="inferred from homology"/>
<keyword evidence="4" id="KW-0233">DNA recombination</keyword>
<dbReference type="EMBL" id="JASUZX010000001">
    <property type="protein sequence ID" value="MDL5039523.1"/>
    <property type="molecule type" value="Genomic_DNA"/>
</dbReference>
<dbReference type="InterPro" id="IPR050639">
    <property type="entry name" value="SSR_resolvase"/>
</dbReference>
<dbReference type="SMART" id="SM00857">
    <property type="entry name" value="Resolvase"/>
    <property type="match status" value="1"/>
</dbReference>
<dbReference type="PROSITE" id="PS51736">
    <property type="entry name" value="RECOMBINASES_3"/>
    <property type="match status" value="1"/>
</dbReference>
<reference evidence="8" key="1">
    <citation type="submission" date="2023-06" db="EMBL/GenBank/DDBJ databases">
        <title>Probiogenomic evaluation and L lactic producing Weizmannia coaggulans BKMTCR2-2 from tree bark.</title>
        <authorList>
            <person name="Mahittikon J."/>
            <person name="Tanasupawat S."/>
        </authorList>
    </citation>
    <scope>NUCLEOTIDE SEQUENCE</scope>
    <source>
        <strain evidence="8">BKMTCR2-2</strain>
    </source>
</reference>
<dbReference type="SUPFAM" id="SSF53041">
    <property type="entry name" value="Resolvase-like"/>
    <property type="match status" value="1"/>
</dbReference>
<keyword evidence="2" id="KW-0229">DNA integration</keyword>
<dbReference type="PROSITE" id="PS00398">
    <property type="entry name" value="RECOMBINASES_2"/>
    <property type="match status" value="1"/>
</dbReference>
<name>A0AAW7C8I8_HEYCO</name>
<protein>
    <submittedName>
        <fullName evidence="8">Recombinase family protein</fullName>
    </submittedName>
</protein>
<dbReference type="PANTHER" id="PTHR30461">
    <property type="entry name" value="DNA-INVERTASE FROM LAMBDOID PROPHAGE"/>
    <property type="match status" value="1"/>
</dbReference>
<dbReference type="PANTHER" id="PTHR30461:SF2">
    <property type="entry name" value="SERINE RECOMBINASE PINE-RELATED"/>
    <property type="match status" value="1"/>
</dbReference>
<evidence type="ECO:0000256" key="4">
    <source>
        <dbReference type="ARBA" id="ARBA00023172"/>
    </source>
</evidence>
<dbReference type="InterPro" id="IPR036162">
    <property type="entry name" value="Resolvase-like_N_sf"/>
</dbReference>
<dbReference type="CDD" id="cd03768">
    <property type="entry name" value="SR_ResInv"/>
    <property type="match status" value="1"/>
</dbReference>
<organism evidence="8 9">
    <name type="scientific">Heyndrickxia coagulans</name>
    <name type="common">Weizmannia coagulans</name>
    <dbReference type="NCBI Taxonomy" id="1398"/>
    <lineage>
        <taxon>Bacteria</taxon>
        <taxon>Bacillati</taxon>
        <taxon>Bacillota</taxon>
        <taxon>Bacilli</taxon>
        <taxon>Bacillales</taxon>
        <taxon>Bacillaceae</taxon>
        <taxon>Heyndrickxia</taxon>
    </lineage>
</organism>
<evidence type="ECO:0000256" key="3">
    <source>
        <dbReference type="ARBA" id="ARBA00023125"/>
    </source>
</evidence>
<dbReference type="PROSITE" id="PS00397">
    <property type="entry name" value="RECOMBINASES_1"/>
    <property type="match status" value="1"/>
</dbReference>
<evidence type="ECO:0000256" key="2">
    <source>
        <dbReference type="ARBA" id="ARBA00022908"/>
    </source>
</evidence>
<dbReference type="InterPro" id="IPR006118">
    <property type="entry name" value="Recombinase_CS"/>
</dbReference>
<dbReference type="SUPFAM" id="SSF46689">
    <property type="entry name" value="Homeodomain-like"/>
    <property type="match status" value="1"/>
</dbReference>
<comment type="caution">
    <text evidence="8">The sequence shown here is derived from an EMBL/GenBank/DDBJ whole genome shotgun (WGS) entry which is preliminary data.</text>
</comment>
<dbReference type="Proteomes" id="UP001223084">
    <property type="component" value="Unassembled WGS sequence"/>
</dbReference>
<dbReference type="AlphaFoldDB" id="A0AAW7C8I8"/>
<sequence>MTVYGYARVSTAGQDLEAQVQALKAEGCDEILSEHFTGTKTDRPVFTELIGRLQAGDTLVVTKLDRIARSATQGSELVRDLIDRGVRVNILNMGVMDNRPASKLIRNIFFAFAEFERDLIVERTQEGKAIAKQRDDFREGRPRKYSKAQIEHALDLLASHSYTEVERMTGISKATLVRRMRERKAAQAQA</sequence>
<dbReference type="GO" id="GO:0000150">
    <property type="term" value="F:DNA strand exchange activity"/>
    <property type="evidence" value="ECO:0007669"/>
    <property type="project" value="InterPro"/>
</dbReference>
<evidence type="ECO:0000313" key="8">
    <source>
        <dbReference type="EMBL" id="MDL5039523.1"/>
    </source>
</evidence>
<comment type="similarity">
    <text evidence="1">Belongs to the site-specific recombinase resolvase family.</text>
</comment>
<evidence type="ECO:0000256" key="1">
    <source>
        <dbReference type="ARBA" id="ARBA00009913"/>
    </source>
</evidence>
<dbReference type="InterPro" id="IPR006119">
    <property type="entry name" value="Resolv_N"/>
</dbReference>
<accession>A0AAW7C8I8</accession>
<feature type="active site" description="O-(5'-phospho-DNA)-serine intermediate" evidence="5 6">
    <location>
        <position position="10"/>
    </location>
</feature>
<evidence type="ECO:0000256" key="5">
    <source>
        <dbReference type="PIRSR" id="PIRSR606118-50"/>
    </source>
</evidence>
<dbReference type="Pfam" id="PF00239">
    <property type="entry name" value="Resolvase"/>
    <property type="match status" value="1"/>
</dbReference>
<keyword evidence="3" id="KW-0238">DNA-binding</keyword>
<evidence type="ECO:0000259" key="7">
    <source>
        <dbReference type="PROSITE" id="PS51736"/>
    </source>
</evidence>
<dbReference type="Gene3D" id="3.40.50.1390">
    <property type="entry name" value="Resolvase, N-terminal catalytic domain"/>
    <property type="match status" value="1"/>
</dbReference>
<evidence type="ECO:0000313" key="9">
    <source>
        <dbReference type="Proteomes" id="UP001223084"/>
    </source>
</evidence>
<dbReference type="InterPro" id="IPR009057">
    <property type="entry name" value="Homeodomain-like_sf"/>
</dbReference>
<evidence type="ECO:0000256" key="6">
    <source>
        <dbReference type="PROSITE-ProRule" id="PRU10137"/>
    </source>
</evidence>
<dbReference type="GO" id="GO:0015074">
    <property type="term" value="P:DNA integration"/>
    <property type="evidence" value="ECO:0007669"/>
    <property type="project" value="UniProtKB-KW"/>
</dbReference>
<dbReference type="Gene3D" id="1.10.10.60">
    <property type="entry name" value="Homeodomain-like"/>
    <property type="match status" value="1"/>
</dbReference>
<dbReference type="Pfam" id="PF18010">
    <property type="entry name" value="HTH_49"/>
    <property type="match status" value="1"/>
</dbReference>